<feature type="domain" description="Tetrapyrrole methylase" evidence="8">
    <location>
        <begin position="6"/>
        <end position="213"/>
    </location>
</feature>
<reference evidence="9 10" key="1">
    <citation type="submission" date="2012-10" db="EMBL/GenBank/DDBJ databases">
        <authorList>
            <person name="Genoscope - CEA"/>
        </authorList>
    </citation>
    <scope>NUCLEOTIDE SEQUENCE [LARGE SCALE GENOMIC DNA]</scope>
    <source>
        <strain evidence="10">AM13 / DSM 14728</strain>
    </source>
</reference>
<evidence type="ECO:0000256" key="6">
    <source>
        <dbReference type="ARBA" id="ARBA00022691"/>
    </source>
</evidence>
<dbReference type="AlphaFoldDB" id="L0RDC7"/>
<dbReference type="eggNOG" id="COG2243">
    <property type="taxonomic scope" value="Bacteria"/>
</dbReference>
<evidence type="ECO:0000256" key="7">
    <source>
        <dbReference type="PIRNR" id="PIRNR036427"/>
    </source>
</evidence>
<dbReference type="PIRSF" id="PIRSF036427">
    <property type="entry name" value="Precrrn-2_mtase"/>
    <property type="match status" value="1"/>
</dbReference>
<dbReference type="InterPro" id="IPR014777">
    <property type="entry name" value="4pyrrole_Mease_sub1"/>
</dbReference>
<dbReference type="SUPFAM" id="SSF53790">
    <property type="entry name" value="Tetrapyrrole methylase"/>
    <property type="match status" value="1"/>
</dbReference>
<protein>
    <submittedName>
        <fullName evidence="9">Precorrin-2 C20-methyltransferase</fullName>
    </submittedName>
</protein>
<dbReference type="PANTHER" id="PTHR43467:SF2">
    <property type="entry name" value="COBALT-PRECORRIN-2 C(20)-METHYLTRANSFERASE"/>
    <property type="match status" value="1"/>
</dbReference>
<evidence type="ECO:0000256" key="1">
    <source>
        <dbReference type="ARBA" id="ARBA00004953"/>
    </source>
</evidence>
<evidence type="ECO:0000313" key="10">
    <source>
        <dbReference type="Proteomes" id="UP000010808"/>
    </source>
</evidence>
<dbReference type="UniPathway" id="UPA00148"/>
<dbReference type="InterPro" id="IPR014776">
    <property type="entry name" value="4pyrrole_Mease_sub2"/>
</dbReference>
<dbReference type="Gene3D" id="3.30.950.10">
    <property type="entry name" value="Methyltransferase, Cobalt-precorrin-4 Transmethylase, Domain 2"/>
    <property type="match status" value="1"/>
</dbReference>
<dbReference type="STRING" id="1121451.DESAM_21932"/>
<comment type="pathway">
    <text evidence="1">Cofactor biosynthesis; adenosylcobalamin biosynthesis.</text>
</comment>
<evidence type="ECO:0000313" key="9">
    <source>
        <dbReference type="EMBL" id="CCO24205.1"/>
    </source>
</evidence>
<proteinExistence type="inferred from homology"/>
<dbReference type="PATRIC" id="fig|1121451.3.peg.2163"/>
<dbReference type="Proteomes" id="UP000010808">
    <property type="component" value="Chromosome"/>
</dbReference>
<evidence type="ECO:0000256" key="5">
    <source>
        <dbReference type="ARBA" id="ARBA00022679"/>
    </source>
</evidence>
<evidence type="ECO:0000256" key="4">
    <source>
        <dbReference type="ARBA" id="ARBA00022603"/>
    </source>
</evidence>
<dbReference type="HOGENOM" id="CLU_076014_2_1_7"/>
<dbReference type="InterPro" id="IPR000878">
    <property type="entry name" value="4pyrrol_Mease"/>
</dbReference>
<dbReference type="GO" id="GO:0009236">
    <property type="term" value="P:cobalamin biosynthetic process"/>
    <property type="evidence" value="ECO:0007669"/>
    <property type="project" value="UniProtKB-UniRule"/>
</dbReference>
<keyword evidence="5 9" id="KW-0808">Transferase</keyword>
<keyword evidence="3" id="KW-0169">Cobalamin biosynthesis</keyword>
<keyword evidence="4 9" id="KW-0489">Methyltransferase</keyword>
<evidence type="ECO:0000256" key="2">
    <source>
        <dbReference type="ARBA" id="ARBA00005879"/>
    </source>
</evidence>
<comment type="similarity">
    <text evidence="2 7">Belongs to the precorrin methyltransferase family.</text>
</comment>
<dbReference type="GO" id="GO:0030788">
    <property type="term" value="F:precorrin-2 C20-methyltransferase activity"/>
    <property type="evidence" value="ECO:0007669"/>
    <property type="project" value="InterPro"/>
</dbReference>
<dbReference type="KEGG" id="dhy:DESAM_21932"/>
<dbReference type="OrthoDB" id="9804789at2"/>
<dbReference type="RefSeq" id="WP_015336806.1">
    <property type="nucleotide sequence ID" value="NC_020055.1"/>
</dbReference>
<dbReference type="GO" id="GO:0032259">
    <property type="term" value="P:methylation"/>
    <property type="evidence" value="ECO:0007669"/>
    <property type="project" value="UniProtKB-KW"/>
</dbReference>
<gene>
    <name evidence="9" type="ORF">DESAM_21932</name>
</gene>
<evidence type="ECO:0000259" key="8">
    <source>
        <dbReference type="Pfam" id="PF00590"/>
    </source>
</evidence>
<dbReference type="PANTHER" id="PTHR43467">
    <property type="entry name" value="COBALT-PRECORRIN-2 C(20)-METHYLTRANSFERASE"/>
    <property type="match status" value="1"/>
</dbReference>
<dbReference type="Pfam" id="PF00590">
    <property type="entry name" value="TP_methylase"/>
    <property type="match status" value="1"/>
</dbReference>
<dbReference type="Gene3D" id="3.40.1010.10">
    <property type="entry name" value="Cobalt-precorrin-4 Transmethylase, Domain 1"/>
    <property type="match status" value="1"/>
</dbReference>
<organism evidence="9 10">
    <name type="scientific">Maridesulfovibrio hydrothermalis AM13 = DSM 14728</name>
    <dbReference type="NCBI Taxonomy" id="1121451"/>
    <lineage>
        <taxon>Bacteria</taxon>
        <taxon>Pseudomonadati</taxon>
        <taxon>Thermodesulfobacteriota</taxon>
        <taxon>Desulfovibrionia</taxon>
        <taxon>Desulfovibrionales</taxon>
        <taxon>Desulfovibrionaceae</taxon>
        <taxon>Maridesulfovibrio</taxon>
    </lineage>
</organism>
<keyword evidence="10" id="KW-1185">Reference proteome</keyword>
<dbReference type="NCBIfam" id="TIGR01467">
    <property type="entry name" value="cobI_cbiL"/>
    <property type="match status" value="1"/>
</dbReference>
<dbReference type="EMBL" id="FO203522">
    <property type="protein sequence ID" value="CCO24205.1"/>
    <property type="molecule type" value="Genomic_DNA"/>
</dbReference>
<dbReference type="CDD" id="cd11645">
    <property type="entry name" value="Precorrin_2_C20_MT"/>
    <property type="match status" value="1"/>
</dbReference>
<dbReference type="InterPro" id="IPR012382">
    <property type="entry name" value="CobI/CbiL"/>
</dbReference>
<sequence>MSKLGKIYGIGVGPGDSDLLTVRAVKILEKVDVVFAASSTKNDYSNSLAIASEYINETCEVVKLGYPMTRDKDILQQAWEDNCHTAVKYISQGKNAAFLTLGDPLIYSTFGYMMQTMNRIHPEVEFEVVPGITSYQAAAAKSKQVLVESGQNLLLTSGVADPEKFSQTLEAVDNAVILKAYRNFPELREIVGGMKKMNVKFYTRLGMDGEAIYLDINEVPEKTHYLSLMLLTAACGD</sequence>
<accession>L0RDC7</accession>
<evidence type="ECO:0000256" key="3">
    <source>
        <dbReference type="ARBA" id="ARBA00022573"/>
    </source>
</evidence>
<dbReference type="InterPro" id="IPR006364">
    <property type="entry name" value="CobI/CbiL/CobIJ_dom"/>
</dbReference>
<dbReference type="InterPro" id="IPR035996">
    <property type="entry name" value="4pyrrol_Methylase_sf"/>
</dbReference>
<keyword evidence="6" id="KW-0949">S-adenosyl-L-methionine</keyword>
<name>L0RDC7_9BACT</name>